<feature type="region of interest" description="Disordered" evidence="1">
    <location>
        <begin position="1"/>
        <end position="21"/>
    </location>
</feature>
<evidence type="ECO:0000313" key="2">
    <source>
        <dbReference type="EMBL" id="TEA15100.1"/>
    </source>
</evidence>
<sequence length="275" mass="30875">MQRIKLSRSTTSPYSVLSPWGGEETRSALECRAARGRQGCEEMTSTAKKRYLLPPLHTGHRTSWLRGQGVSSAVSKLLCGDNKKTGHVGIWLGCVQKLLRNDPNFGLQSHGVHLRQTMLIYSALPELLSRRGPSAELIYCNTPDRSYCTADRQEVDPVSMQLAAYMGTHNDITGYWCSFHMWRGPEDCLGILLPHVSVELFARVRSRRLSWRHGIQSRVPTIAHSGTLKRVDTERDLRLTNGDSLEIALRYNGTRQAPERVVGRIDVYFANISAA</sequence>
<protein>
    <submittedName>
        <fullName evidence="2">Uncharacterized protein</fullName>
    </submittedName>
</protein>
<name>A0A4R8TBT3_9PEZI</name>
<dbReference type="AlphaFoldDB" id="A0A4R8TBT3"/>
<comment type="caution">
    <text evidence="2">The sequence shown here is derived from an EMBL/GenBank/DDBJ whole genome shotgun (WGS) entry which is preliminary data.</text>
</comment>
<keyword evidence="3" id="KW-1185">Reference proteome</keyword>
<dbReference type="EMBL" id="QAPF01000143">
    <property type="protein sequence ID" value="TEA15100.1"/>
    <property type="molecule type" value="Genomic_DNA"/>
</dbReference>
<reference evidence="2 3" key="1">
    <citation type="submission" date="2018-11" db="EMBL/GenBank/DDBJ databases">
        <title>Genome sequence and assembly of Colletotrichum sidae.</title>
        <authorList>
            <person name="Gan P."/>
            <person name="Shirasu K."/>
        </authorList>
    </citation>
    <scope>NUCLEOTIDE SEQUENCE [LARGE SCALE GENOMIC DNA]</scope>
    <source>
        <strain evidence="2 3">CBS 518.97</strain>
    </source>
</reference>
<dbReference type="Proteomes" id="UP000295604">
    <property type="component" value="Unassembled WGS sequence"/>
</dbReference>
<evidence type="ECO:0000256" key="1">
    <source>
        <dbReference type="SAM" id="MobiDB-lite"/>
    </source>
</evidence>
<organism evidence="2 3">
    <name type="scientific">Colletotrichum sidae</name>
    <dbReference type="NCBI Taxonomy" id="1347389"/>
    <lineage>
        <taxon>Eukaryota</taxon>
        <taxon>Fungi</taxon>
        <taxon>Dikarya</taxon>
        <taxon>Ascomycota</taxon>
        <taxon>Pezizomycotina</taxon>
        <taxon>Sordariomycetes</taxon>
        <taxon>Hypocreomycetidae</taxon>
        <taxon>Glomerellales</taxon>
        <taxon>Glomerellaceae</taxon>
        <taxon>Colletotrichum</taxon>
        <taxon>Colletotrichum orbiculare species complex</taxon>
    </lineage>
</organism>
<evidence type="ECO:0000313" key="3">
    <source>
        <dbReference type="Proteomes" id="UP000295604"/>
    </source>
</evidence>
<gene>
    <name evidence="2" type="ORF">C8034_v002682</name>
</gene>
<proteinExistence type="predicted"/>
<accession>A0A4R8TBT3</accession>